<keyword evidence="1 3" id="KW-0560">Oxidoreductase</keyword>
<comment type="caution">
    <text evidence="3">The sequence shown here is derived from an EMBL/GenBank/DDBJ whole genome shotgun (WGS) entry which is preliminary data.</text>
</comment>
<accession>A0ABN0RYX9</accession>
<dbReference type="InterPro" id="IPR016163">
    <property type="entry name" value="Ald_DH_C"/>
</dbReference>
<evidence type="ECO:0000259" key="2">
    <source>
        <dbReference type="Pfam" id="PF00171"/>
    </source>
</evidence>
<feature type="domain" description="Aldehyde dehydrogenase" evidence="2">
    <location>
        <begin position="1"/>
        <end position="378"/>
    </location>
</feature>
<reference evidence="3 4" key="1">
    <citation type="submission" date="2014-02" db="EMBL/GenBank/DDBJ databases">
        <title>Whole Genome Sequencing Of Bordetella Holmesii, An Emerging Opportunistic Infection Of Humans.</title>
        <authorList>
            <person name="Tettelin H."/>
            <person name="Hooven T.A."/>
            <person name="Hine E."/>
            <person name="Su Q."/>
            <person name="Huard R.C."/>
            <person name="Della-Latta P."/>
            <person name="Daugherty S.C."/>
            <person name="Agrawal S."/>
            <person name="Sengamalay N."/>
            <person name="Tallon L.J."/>
            <person name="Sadzewicz L."/>
            <person name="Whittier S."/>
            <person name="Fraser C.M."/>
            <person name="Ratner A.J."/>
        </authorList>
    </citation>
    <scope>NUCLEOTIDE SEQUENCE [LARGE SCALE GENOMIC DNA]</scope>
    <source>
        <strain evidence="3 4">1058</strain>
    </source>
</reference>
<name>A0ABN0RYX9_9BORD</name>
<dbReference type="EMBL" id="JDTF01000004">
    <property type="protein sequence ID" value="EXX94500.1"/>
    <property type="molecule type" value="Genomic_DNA"/>
</dbReference>
<organism evidence="3 4">
    <name type="scientific">Bordetella holmesii 1058</name>
    <dbReference type="NCBI Taxonomy" id="1247648"/>
    <lineage>
        <taxon>Bacteria</taxon>
        <taxon>Pseudomonadati</taxon>
        <taxon>Pseudomonadota</taxon>
        <taxon>Betaproteobacteria</taxon>
        <taxon>Burkholderiales</taxon>
        <taxon>Alcaligenaceae</taxon>
        <taxon>Bordetella</taxon>
    </lineage>
</organism>
<evidence type="ECO:0000313" key="4">
    <source>
        <dbReference type="Proteomes" id="UP000023104"/>
    </source>
</evidence>
<dbReference type="EC" id="1.2.1.16" evidence="3"/>
<dbReference type="PROSITE" id="PS00070">
    <property type="entry name" value="ALDEHYDE_DEHYDR_CYS"/>
    <property type="match status" value="1"/>
</dbReference>
<dbReference type="GO" id="GO:0009013">
    <property type="term" value="F:succinate-semialdehyde dehydrogenase [NAD(P)+] activity"/>
    <property type="evidence" value="ECO:0007669"/>
    <property type="project" value="UniProtKB-EC"/>
</dbReference>
<dbReference type="PANTHER" id="PTHR43217">
    <property type="entry name" value="SUCCINATE SEMIALDEHYDE DEHYDROGENASE [NAD(P)+] SAD"/>
    <property type="match status" value="1"/>
</dbReference>
<dbReference type="InterPro" id="IPR016162">
    <property type="entry name" value="Ald_DH_N"/>
</dbReference>
<protein>
    <submittedName>
        <fullName evidence="3">Succinate semialdehyde dehydrogenase [NAD(P)+] Sad</fullName>
        <ecNumber evidence="3">1.2.1.16</ecNumber>
    </submittedName>
</protein>
<dbReference type="InterPro" id="IPR015590">
    <property type="entry name" value="Aldehyde_DH_dom"/>
</dbReference>
<evidence type="ECO:0000256" key="1">
    <source>
        <dbReference type="ARBA" id="ARBA00023002"/>
    </source>
</evidence>
<dbReference type="InterPro" id="IPR016160">
    <property type="entry name" value="Ald_DH_CS_CYS"/>
</dbReference>
<dbReference type="InterPro" id="IPR047110">
    <property type="entry name" value="GABD/Sad-like"/>
</dbReference>
<keyword evidence="4" id="KW-1185">Reference proteome</keyword>
<sequence length="383" mass="40740">MGKPITQAVAEIEKCANLCDWYAENGPAMLKDGPTLVGPHAYVSYLPIGPVLAIMPWNFPYWQILRGAMPIVLAGNSYVLKHAPNVQGCARALLDLFAQAEFPEGVFSVINVTNDLVSTAIADRRISAVAVTGSVRAGSAIAAQAGAALKKTLLELGGSDPFVVLADADIDRAVDAAVVGRYQNSGQICIAAKRIILEAPIAAAFTEKFVAKVAKLEFGDPQKPSTYVGPMARTDLRDELANQVHRTLEQGAELLLGGRIPKGVGAFHEPTVLANVKPGMAAFTEETFGPVAALIQAKDEDDALQLANASEFGLSGAIWTQRKDLARKMARGLETGGVFVNGFSASDPRVPIGGVKNSGYGRELSHFGVHEFVNVQTVWFDRT</sequence>
<dbReference type="Gene3D" id="3.40.605.10">
    <property type="entry name" value="Aldehyde Dehydrogenase, Chain A, domain 1"/>
    <property type="match status" value="1"/>
</dbReference>
<evidence type="ECO:0000313" key="3">
    <source>
        <dbReference type="EMBL" id="EXX94500.1"/>
    </source>
</evidence>
<proteinExistence type="predicted"/>
<dbReference type="Proteomes" id="UP000023104">
    <property type="component" value="Unassembled WGS sequence"/>
</dbReference>
<dbReference type="PANTHER" id="PTHR43217:SF1">
    <property type="entry name" value="SUCCINATE SEMIALDEHYDE DEHYDROGENASE [NAD(P)+] SAD"/>
    <property type="match status" value="1"/>
</dbReference>
<dbReference type="Gene3D" id="3.40.309.10">
    <property type="entry name" value="Aldehyde Dehydrogenase, Chain A, domain 2"/>
    <property type="match status" value="1"/>
</dbReference>
<dbReference type="Pfam" id="PF00171">
    <property type="entry name" value="Aldedh"/>
    <property type="match status" value="1"/>
</dbReference>
<dbReference type="InterPro" id="IPR016161">
    <property type="entry name" value="Ald_DH/histidinol_DH"/>
</dbReference>
<dbReference type="SUPFAM" id="SSF53720">
    <property type="entry name" value="ALDH-like"/>
    <property type="match status" value="1"/>
</dbReference>
<gene>
    <name evidence="3" type="primary">sad</name>
    <name evidence="3" type="ORF">D559_1909</name>
</gene>